<keyword evidence="3" id="KW-1133">Transmembrane helix</keyword>
<name>Q475L8_CUPPJ</name>
<dbReference type="PANTHER" id="PTHR30093">
    <property type="entry name" value="GENERAL SECRETION PATHWAY PROTEIN G"/>
    <property type="match status" value="1"/>
</dbReference>
<dbReference type="HOGENOM" id="CLU_091705_4_3_4"/>
<dbReference type="SUPFAM" id="SSF54523">
    <property type="entry name" value="Pili subunits"/>
    <property type="match status" value="1"/>
</dbReference>
<dbReference type="Pfam" id="PF07963">
    <property type="entry name" value="N_methyl"/>
    <property type="match status" value="1"/>
</dbReference>
<feature type="transmembrane region" description="Helical" evidence="3">
    <location>
        <begin position="20"/>
        <end position="41"/>
    </location>
</feature>
<gene>
    <name evidence="4" type="ordered locus">Reut_A0533</name>
</gene>
<reference evidence="4" key="1">
    <citation type="submission" date="2005-08" db="EMBL/GenBank/DDBJ databases">
        <title>Complete sequence of Chromosome1 of Ralstonia eutropha JMP134.</title>
        <authorList>
            <person name="Copeland A."/>
            <person name="Lucas S."/>
            <person name="Lapidus A."/>
            <person name="Barry K."/>
            <person name="Detter J.C."/>
            <person name="Glavina T."/>
            <person name="Hammon N."/>
            <person name="Israni S."/>
            <person name="Pitluck S."/>
            <person name="Goltsman E."/>
            <person name="Martinez M."/>
            <person name="Schmutz J."/>
            <person name="Larimer F."/>
            <person name="Land M."/>
            <person name="Lykidis A."/>
            <person name="Richardson P."/>
        </authorList>
    </citation>
    <scope>NUCLEOTIDE SEQUENCE</scope>
    <source>
        <strain evidence="4">JMP134</strain>
    </source>
</reference>
<organism evidence="4">
    <name type="scientific">Cupriavidus pinatubonensis (strain JMP 134 / LMG 1197)</name>
    <name type="common">Cupriavidus necator (strain JMP 134)</name>
    <dbReference type="NCBI Taxonomy" id="264198"/>
    <lineage>
        <taxon>Bacteria</taxon>
        <taxon>Pseudomonadati</taxon>
        <taxon>Pseudomonadota</taxon>
        <taxon>Betaproteobacteria</taxon>
        <taxon>Burkholderiales</taxon>
        <taxon>Burkholderiaceae</taxon>
        <taxon>Cupriavidus</taxon>
    </lineage>
</organism>
<keyword evidence="3" id="KW-0812">Transmembrane</keyword>
<dbReference type="OrthoDB" id="8607132at2"/>
<evidence type="ECO:0000313" key="4">
    <source>
        <dbReference type="EMBL" id="AAZ59915.1"/>
    </source>
</evidence>
<keyword evidence="2" id="KW-0488">Methylation</keyword>
<dbReference type="Gene3D" id="3.30.700.10">
    <property type="entry name" value="Glycoprotein, Type 4 Pilin"/>
    <property type="match status" value="1"/>
</dbReference>
<evidence type="ECO:0000256" key="3">
    <source>
        <dbReference type="SAM" id="Phobius"/>
    </source>
</evidence>
<dbReference type="AlphaFoldDB" id="Q475L8"/>
<sequence length="161" mass="16320">MQRVQQIKKLGRRVQKGFTLIELMIVVAIIGILAAIAIPQYQDYVTRARWSDNITSIAPLKQAIAECVQNNAQAAIAAPCDDATAATGLVSTAGGGYTAGVPTPSSATVTYTGGVITLTGTAAAGNCVVTVTPVPSATAVTWTVANQAGGAVVCTKSKTGV</sequence>
<keyword evidence="3" id="KW-0472">Membrane</keyword>
<dbReference type="STRING" id="264198.Reut_A0533"/>
<dbReference type="InterPro" id="IPR045584">
    <property type="entry name" value="Pilin-like"/>
</dbReference>
<dbReference type="EMBL" id="CP000090">
    <property type="protein sequence ID" value="AAZ59915.1"/>
    <property type="molecule type" value="Genomic_DNA"/>
</dbReference>
<protein>
    <submittedName>
        <fullName evidence="4">General secretion pathway protein H</fullName>
    </submittedName>
</protein>
<dbReference type="NCBIfam" id="TIGR02532">
    <property type="entry name" value="IV_pilin_GFxxxE"/>
    <property type="match status" value="1"/>
</dbReference>
<comment type="similarity">
    <text evidence="1">Belongs to the N-Me-Phe pilin family.</text>
</comment>
<dbReference type="InterPro" id="IPR012902">
    <property type="entry name" value="N_methyl_site"/>
</dbReference>
<proteinExistence type="inferred from homology"/>
<dbReference type="PROSITE" id="PS00409">
    <property type="entry name" value="PROKAR_NTER_METHYL"/>
    <property type="match status" value="1"/>
</dbReference>
<evidence type="ECO:0000256" key="1">
    <source>
        <dbReference type="ARBA" id="ARBA00005233"/>
    </source>
</evidence>
<accession>Q475L8</accession>
<evidence type="ECO:0000256" key="2">
    <source>
        <dbReference type="ARBA" id="ARBA00022481"/>
    </source>
</evidence>
<dbReference type="PANTHER" id="PTHR30093:SF34">
    <property type="entry name" value="PREPILIN PEPTIDASE-DEPENDENT PROTEIN D"/>
    <property type="match status" value="1"/>
</dbReference>
<dbReference type="KEGG" id="reu:Reut_A0533"/>
<dbReference type="eggNOG" id="COG4969">
    <property type="taxonomic scope" value="Bacteria"/>
</dbReference>